<dbReference type="OrthoDB" id="2660324at2"/>
<dbReference type="eggNOG" id="ENOG5032EAC">
    <property type="taxonomic scope" value="Bacteria"/>
</dbReference>
<sequence length="96" mass="11343">MINTLESLTEPPIRIRLELLYTELLECHTEYNQLSAETDQYFKTLRDALPDQLQHTVFLYEDAQISLQSILERSIYIQGFKDALQLFSELQNTNFQ</sequence>
<protein>
    <submittedName>
        <fullName evidence="1">Uncharacterized protein</fullName>
    </submittedName>
</protein>
<evidence type="ECO:0000313" key="1">
    <source>
        <dbReference type="EMBL" id="AET61958.1"/>
    </source>
</evidence>
<name>G7VR59_PAETH</name>
<reference key="2">
    <citation type="submission" date="2011-11" db="EMBL/GenBank/DDBJ databases">
        <authorList>
            <person name="Shin S.H."/>
            <person name="Kim S."/>
            <person name="Kim J.Y."/>
        </authorList>
    </citation>
    <scope>NUCLEOTIDE SEQUENCE</scope>
    <source>
        <strain>HPL-003</strain>
    </source>
</reference>
<reference evidence="1 2" key="3">
    <citation type="journal article" date="2012" name="J. Bacteriol.">
        <title>Genome Sequence of Paenibacillus terrae HPL-003, a Xylanase-Producing Bacterium Isolated from Soil Found in Forest Residue.</title>
        <authorList>
            <person name="Shin S.H."/>
            <person name="Kim S."/>
            <person name="Kim J.Y."/>
            <person name="Song H.Y."/>
            <person name="Cho S.J."/>
            <person name="Kim D.R."/>
            <person name="Lee K.I."/>
            <person name="Lim H.K."/>
            <person name="Park N.J."/>
            <person name="Hwang I.T."/>
            <person name="Yang K.S."/>
        </authorList>
    </citation>
    <scope>NUCLEOTIDE SEQUENCE [LARGE SCALE GENOMIC DNA]</scope>
    <source>
        <strain evidence="1 2">HPL-003</strain>
    </source>
</reference>
<dbReference type="RefSeq" id="WP_014282639.1">
    <property type="nucleotide sequence ID" value="NC_016641.1"/>
</dbReference>
<dbReference type="Proteomes" id="UP000005876">
    <property type="component" value="Chromosome"/>
</dbReference>
<accession>G7VR59</accession>
<dbReference type="KEGG" id="pta:HPL003_26220"/>
<dbReference type="HOGENOM" id="CLU_2357073_0_0_9"/>
<reference evidence="2" key="1">
    <citation type="submission" date="2011-11" db="EMBL/GenBank/DDBJ databases">
        <title>Complete sequence of Paenibacillus terrae HPL-003.</title>
        <authorList>
            <person name="Shin S.H."/>
            <person name="Kim S."/>
            <person name="Kim J.Y."/>
        </authorList>
    </citation>
    <scope>NUCLEOTIDE SEQUENCE [LARGE SCALE GENOMIC DNA]</scope>
    <source>
        <strain evidence="2">HPL-003</strain>
    </source>
</reference>
<evidence type="ECO:0000313" key="2">
    <source>
        <dbReference type="Proteomes" id="UP000005876"/>
    </source>
</evidence>
<gene>
    <name evidence="1" type="ordered locus">HPL003_26220</name>
</gene>
<dbReference type="EMBL" id="CP003107">
    <property type="protein sequence ID" value="AET61958.1"/>
    <property type="molecule type" value="Genomic_DNA"/>
</dbReference>
<organism evidence="1 2">
    <name type="scientific">Paenibacillus terrae (strain HPL-003)</name>
    <dbReference type="NCBI Taxonomy" id="985665"/>
    <lineage>
        <taxon>Bacteria</taxon>
        <taxon>Bacillati</taxon>
        <taxon>Bacillota</taxon>
        <taxon>Bacilli</taxon>
        <taxon>Bacillales</taxon>
        <taxon>Paenibacillaceae</taxon>
        <taxon>Paenibacillus</taxon>
    </lineage>
</organism>
<dbReference type="AlphaFoldDB" id="G7VR59"/>
<proteinExistence type="predicted"/>